<name>G0GDW4_WINT7</name>
<accession>G0GDW4</accession>
<proteinExistence type="predicted"/>
<dbReference type="STRING" id="869211.Spith_0310"/>
<keyword evidence="2" id="KW-1185">Reference proteome</keyword>
<evidence type="ECO:0000313" key="2">
    <source>
        <dbReference type="Proteomes" id="UP000007254"/>
    </source>
</evidence>
<dbReference type="EMBL" id="CP002903">
    <property type="protein sequence ID" value="AEJ60596.1"/>
    <property type="molecule type" value="Genomic_DNA"/>
</dbReference>
<dbReference type="KEGG" id="stq:Spith_0310"/>
<gene>
    <name evidence="1" type="ordered locus">Spith_0310</name>
</gene>
<dbReference type="RefSeq" id="WP_014623996.1">
    <property type="nucleotide sequence ID" value="NC_017583.1"/>
</dbReference>
<dbReference type="Proteomes" id="UP000007254">
    <property type="component" value="Chromosome"/>
</dbReference>
<reference evidence="1 2" key="1">
    <citation type="submission" date="2011-06" db="EMBL/GenBank/DDBJ databases">
        <title>The complete genome of Spirochaeta thermophila DSM 6578.</title>
        <authorList>
            <consortium name="US DOE Joint Genome Institute (JGI-PGF)"/>
            <person name="Lucas S."/>
            <person name="Lapidus A."/>
            <person name="Bruce D."/>
            <person name="Goodwin L."/>
            <person name="Pitluck S."/>
            <person name="Peters L."/>
            <person name="Kyrpides N."/>
            <person name="Mavromatis K."/>
            <person name="Ivanova N."/>
            <person name="Mikailova N."/>
            <person name="Pagani I."/>
            <person name="Chertkov O."/>
            <person name="Detter J.C."/>
            <person name="Tapia R."/>
            <person name="Han C."/>
            <person name="Land M."/>
            <person name="Hauser L."/>
            <person name="Markowitz V."/>
            <person name="Cheng J.-F."/>
            <person name="Hugenholtz P."/>
            <person name="Woyke T."/>
            <person name="Wu D."/>
            <person name="Spring S."/>
            <person name="Merkhoffer B."/>
            <person name="Schneider S."/>
            <person name="Klenk H.-P."/>
            <person name="Eisen J.A."/>
        </authorList>
    </citation>
    <scope>NUCLEOTIDE SEQUENCE [LARGE SCALE GENOMIC DNA]</scope>
    <source>
        <strain evidence="2">ATCC 700085 / DSM 6578 / Z-1203</strain>
    </source>
</reference>
<dbReference type="HOGENOM" id="CLU_1659653_0_0_12"/>
<evidence type="ECO:0000313" key="1">
    <source>
        <dbReference type="EMBL" id="AEJ60596.1"/>
    </source>
</evidence>
<dbReference type="AlphaFoldDB" id="G0GDW4"/>
<organism evidence="1 2">
    <name type="scientific">Winmispira thermophila (strain ATCC 700085 / DSM 6578 / Z-1203)</name>
    <name type="common">Spirochaeta thermophila</name>
    <dbReference type="NCBI Taxonomy" id="869211"/>
    <lineage>
        <taxon>Bacteria</taxon>
        <taxon>Pseudomonadati</taxon>
        <taxon>Spirochaetota</taxon>
        <taxon>Spirochaetia</taxon>
        <taxon>Winmispirales</taxon>
        <taxon>Winmispiraceae</taxon>
        <taxon>Winmispira</taxon>
    </lineage>
</organism>
<sequence length="159" mass="16012">MLEVCFALLAYLSLPDGGVEEVLVVQGGGVERYEVMVSGGGVEFVAGEERGVGSGDEGEVGMESGAIGGGEGEVVEGAGGGEGGRVRVEPLAGRAHVLVVERGGTFATVDLAPLLESERTGGFSEVRMKAGGLVWYRGGEVVVCAAEGLVAVGVFRSAP</sequence>
<protein>
    <submittedName>
        <fullName evidence="1">Uncharacterized protein</fullName>
    </submittedName>
</protein>